<comment type="caution">
    <text evidence="2">The sequence shown here is derived from an EMBL/GenBank/DDBJ whole genome shotgun (WGS) entry which is preliminary data.</text>
</comment>
<dbReference type="AlphaFoldDB" id="A0A9J6EQK3"/>
<evidence type="ECO:0000313" key="3">
    <source>
        <dbReference type="Proteomes" id="UP000821866"/>
    </source>
</evidence>
<evidence type="ECO:0000313" key="2">
    <source>
        <dbReference type="EMBL" id="KAH8036665.1"/>
    </source>
</evidence>
<keyword evidence="3" id="KW-1185">Reference proteome</keyword>
<gene>
    <name evidence="2" type="ORF">HPB51_003917</name>
</gene>
<organism evidence="2 3">
    <name type="scientific">Rhipicephalus microplus</name>
    <name type="common">Cattle tick</name>
    <name type="synonym">Boophilus microplus</name>
    <dbReference type="NCBI Taxonomy" id="6941"/>
    <lineage>
        <taxon>Eukaryota</taxon>
        <taxon>Metazoa</taxon>
        <taxon>Ecdysozoa</taxon>
        <taxon>Arthropoda</taxon>
        <taxon>Chelicerata</taxon>
        <taxon>Arachnida</taxon>
        <taxon>Acari</taxon>
        <taxon>Parasitiformes</taxon>
        <taxon>Ixodida</taxon>
        <taxon>Ixodoidea</taxon>
        <taxon>Ixodidae</taxon>
        <taxon>Rhipicephalinae</taxon>
        <taxon>Rhipicephalus</taxon>
        <taxon>Boophilus</taxon>
    </lineage>
</organism>
<dbReference type="EMBL" id="JABSTU010000002">
    <property type="protein sequence ID" value="KAH8036665.1"/>
    <property type="molecule type" value="Genomic_DNA"/>
</dbReference>
<dbReference type="PANTHER" id="PTHR47272:SF1">
    <property type="entry name" value="PIGGYBAC TRANSPOSABLE ELEMENT-DERIVED PROTEIN 3-LIKE"/>
    <property type="match status" value="1"/>
</dbReference>
<reference evidence="2" key="2">
    <citation type="submission" date="2021-09" db="EMBL/GenBank/DDBJ databases">
        <authorList>
            <person name="Jia N."/>
            <person name="Wang J."/>
            <person name="Shi W."/>
            <person name="Du L."/>
            <person name="Sun Y."/>
            <person name="Zhan W."/>
            <person name="Jiang J."/>
            <person name="Wang Q."/>
            <person name="Zhang B."/>
            <person name="Ji P."/>
            <person name="Sakyi L.B."/>
            <person name="Cui X."/>
            <person name="Yuan T."/>
            <person name="Jiang B."/>
            <person name="Yang W."/>
            <person name="Lam T.T.-Y."/>
            <person name="Chang Q."/>
            <person name="Ding S."/>
            <person name="Wang X."/>
            <person name="Zhu J."/>
            <person name="Ruan X."/>
            <person name="Zhao L."/>
            <person name="Wei J."/>
            <person name="Que T."/>
            <person name="Du C."/>
            <person name="Cheng J."/>
            <person name="Dai P."/>
            <person name="Han X."/>
            <person name="Huang E."/>
            <person name="Gao Y."/>
            <person name="Liu J."/>
            <person name="Shao H."/>
            <person name="Ye R."/>
            <person name="Li L."/>
            <person name="Wei W."/>
            <person name="Wang X."/>
            <person name="Wang C."/>
            <person name="Huo Q."/>
            <person name="Li W."/>
            <person name="Guo W."/>
            <person name="Chen H."/>
            <person name="Chen S."/>
            <person name="Zhou L."/>
            <person name="Zhou L."/>
            <person name="Ni X."/>
            <person name="Tian J."/>
            <person name="Zhou Y."/>
            <person name="Sheng Y."/>
            <person name="Liu T."/>
            <person name="Pan Y."/>
            <person name="Xia L."/>
            <person name="Li J."/>
            <person name="Zhao F."/>
            <person name="Cao W."/>
        </authorList>
    </citation>
    <scope>NUCLEOTIDE SEQUENCE</scope>
    <source>
        <strain evidence="2">Rmic-2018</strain>
        <tissue evidence="2">Larvae</tissue>
    </source>
</reference>
<evidence type="ECO:0000259" key="1">
    <source>
        <dbReference type="Pfam" id="PF13843"/>
    </source>
</evidence>
<proteinExistence type="predicted"/>
<dbReference type="Pfam" id="PF13843">
    <property type="entry name" value="DDE_Tnp_1_7"/>
    <property type="match status" value="1"/>
</dbReference>
<feature type="domain" description="PiggyBac transposable element-derived protein" evidence="1">
    <location>
        <begin position="2"/>
        <end position="82"/>
    </location>
</feature>
<name>A0A9J6EQK3_RHIMP</name>
<dbReference type="Proteomes" id="UP000821866">
    <property type="component" value="Chromosome 10"/>
</dbReference>
<reference evidence="2" key="1">
    <citation type="journal article" date="2020" name="Cell">
        <title>Large-Scale Comparative Analyses of Tick Genomes Elucidate Their Genetic Diversity and Vector Capacities.</title>
        <authorList>
            <consortium name="Tick Genome and Microbiome Consortium (TIGMIC)"/>
            <person name="Jia N."/>
            <person name="Wang J."/>
            <person name="Shi W."/>
            <person name="Du L."/>
            <person name="Sun Y."/>
            <person name="Zhan W."/>
            <person name="Jiang J.F."/>
            <person name="Wang Q."/>
            <person name="Zhang B."/>
            <person name="Ji P."/>
            <person name="Bell-Sakyi L."/>
            <person name="Cui X.M."/>
            <person name="Yuan T.T."/>
            <person name="Jiang B.G."/>
            <person name="Yang W.F."/>
            <person name="Lam T.T."/>
            <person name="Chang Q.C."/>
            <person name="Ding S.J."/>
            <person name="Wang X.J."/>
            <person name="Zhu J.G."/>
            <person name="Ruan X.D."/>
            <person name="Zhao L."/>
            <person name="Wei J.T."/>
            <person name="Ye R.Z."/>
            <person name="Que T.C."/>
            <person name="Du C.H."/>
            <person name="Zhou Y.H."/>
            <person name="Cheng J.X."/>
            <person name="Dai P.F."/>
            <person name="Guo W.B."/>
            <person name="Han X.H."/>
            <person name="Huang E.J."/>
            <person name="Li L.F."/>
            <person name="Wei W."/>
            <person name="Gao Y.C."/>
            <person name="Liu J.Z."/>
            <person name="Shao H.Z."/>
            <person name="Wang X."/>
            <person name="Wang C.C."/>
            <person name="Yang T.C."/>
            <person name="Huo Q.B."/>
            <person name="Li W."/>
            <person name="Chen H.Y."/>
            <person name="Chen S.E."/>
            <person name="Zhou L.G."/>
            <person name="Ni X.B."/>
            <person name="Tian J.H."/>
            <person name="Sheng Y."/>
            <person name="Liu T."/>
            <person name="Pan Y.S."/>
            <person name="Xia L.Y."/>
            <person name="Li J."/>
            <person name="Zhao F."/>
            <person name="Cao W.C."/>
        </authorList>
    </citation>
    <scope>NUCLEOTIDE SEQUENCE</scope>
    <source>
        <strain evidence="2">Rmic-2018</strain>
    </source>
</reference>
<dbReference type="PANTHER" id="PTHR47272">
    <property type="entry name" value="DDE_TNP_1_7 DOMAIN-CONTAINING PROTEIN"/>
    <property type="match status" value="1"/>
</dbReference>
<protein>
    <recommendedName>
        <fullName evidence="1">PiggyBac transposable element-derived protein domain-containing protein</fullName>
    </recommendedName>
</protein>
<accession>A0A9J6EQK3</accession>
<dbReference type="InterPro" id="IPR029526">
    <property type="entry name" value="PGBD"/>
</dbReference>
<sequence length="122" mass="14231">MDLVADSMPVNRFKKIRRFLHFKDNSDTLSFQNDHVAGIRPVIDAPYEAFCSAVDPEEYQSVHEMVIPFKRCSSIKRYLPNLETTMTVTMKKRVFNHVSLEKRLDCGRHFQKKSEQKYASGC</sequence>